<keyword evidence="3" id="KW-0862">Zinc</keyword>
<feature type="domain" description="THAP-type" evidence="6">
    <location>
        <begin position="3"/>
        <end position="81"/>
    </location>
</feature>
<evidence type="ECO:0000313" key="8">
    <source>
        <dbReference type="Proteomes" id="UP000215902"/>
    </source>
</evidence>
<evidence type="ECO:0000313" key="7">
    <source>
        <dbReference type="EMBL" id="PAA77519.1"/>
    </source>
</evidence>
<dbReference type="SUPFAM" id="SSF57716">
    <property type="entry name" value="Glucocorticoid receptor-like (DNA-binding domain)"/>
    <property type="match status" value="1"/>
</dbReference>
<dbReference type="InterPro" id="IPR006612">
    <property type="entry name" value="THAP_Znf"/>
</dbReference>
<dbReference type="GO" id="GO:0003677">
    <property type="term" value="F:DNA binding"/>
    <property type="evidence" value="ECO:0007669"/>
    <property type="project" value="UniProtKB-UniRule"/>
</dbReference>
<evidence type="ECO:0000256" key="2">
    <source>
        <dbReference type="ARBA" id="ARBA00022771"/>
    </source>
</evidence>
<keyword evidence="2 5" id="KW-0863">Zinc-finger</keyword>
<evidence type="ECO:0000256" key="3">
    <source>
        <dbReference type="ARBA" id="ARBA00022833"/>
    </source>
</evidence>
<evidence type="ECO:0000259" key="6">
    <source>
        <dbReference type="PROSITE" id="PS50950"/>
    </source>
</evidence>
<dbReference type="EMBL" id="NIVC01000736">
    <property type="protein sequence ID" value="PAA77519.1"/>
    <property type="molecule type" value="Genomic_DNA"/>
</dbReference>
<dbReference type="AlphaFoldDB" id="A0A267FWY4"/>
<keyword evidence="4 5" id="KW-0238">DNA-binding</keyword>
<dbReference type="Proteomes" id="UP000215902">
    <property type="component" value="Unassembled WGS sequence"/>
</dbReference>
<evidence type="ECO:0000256" key="5">
    <source>
        <dbReference type="PROSITE-ProRule" id="PRU00309"/>
    </source>
</evidence>
<dbReference type="GO" id="GO:0008270">
    <property type="term" value="F:zinc ion binding"/>
    <property type="evidence" value="ECO:0007669"/>
    <property type="project" value="UniProtKB-KW"/>
</dbReference>
<feature type="non-terminal residue" evidence="7">
    <location>
        <position position="1"/>
    </location>
</feature>
<keyword evidence="8" id="KW-1185">Reference proteome</keyword>
<dbReference type="Pfam" id="PF05485">
    <property type="entry name" value="THAP"/>
    <property type="match status" value="1"/>
</dbReference>
<sequence length="202" mass="23020">SAMPMKCCLPKCTSNYKSGEKVTVYSFPKDKEDYSMWIRALPPNVKSPSKYMGICQKHWPTNAPMLKVKRFMRPMDPPSVFPNLPTGSLRLTEPKHSRDVQRRGILLNQRAQIADEMDSFNETDRIHSWSSFVEKSATLDFVANEWIVQRDESCVRFVLLWELRVECSISVMSDFSVIANRHNTPVSVSELSTARATAGVTT</sequence>
<name>A0A267FWY4_9PLAT</name>
<proteinExistence type="predicted"/>
<comment type="caution">
    <text evidence="7">The sequence shown here is derived from an EMBL/GenBank/DDBJ whole genome shotgun (WGS) entry which is preliminary data.</text>
</comment>
<evidence type="ECO:0000256" key="1">
    <source>
        <dbReference type="ARBA" id="ARBA00022723"/>
    </source>
</evidence>
<evidence type="ECO:0000256" key="4">
    <source>
        <dbReference type="ARBA" id="ARBA00023125"/>
    </source>
</evidence>
<keyword evidence="1" id="KW-0479">Metal-binding</keyword>
<reference evidence="7 8" key="1">
    <citation type="submission" date="2017-06" db="EMBL/GenBank/DDBJ databases">
        <title>A platform for efficient transgenesis in Macrostomum lignano, a flatworm model organism for stem cell research.</title>
        <authorList>
            <person name="Berezikov E."/>
        </authorList>
    </citation>
    <scope>NUCLEOTIDE SEQUENCE [LARGE SCALE GENOMIC DNA]</scope>
    <source>
        <strain evidence="7">DV1</strain>
        <tissue evidence="7">Whole organism</tissue>
    </source>
</reference>
<protein>
    <recommendedName>
        <fullName evidence="6">THAP-type domain-containing protein</fullName>
    </recommendedName>
</protein>
<organism evidence="7 8">
    <name type="scientific">Macrostomum lignano</name>
    <dbReference type="NCBI Taxonomy" id="282301"/>
    <lineage>
        <taxon>Eukaryota</taxon>
        <taxon>Metazoa</taxon>
        <taxon>Spiralia</taxon>
        <taxon>Lophotrochozoa</taxon>
        <taxon>Platyhelminthes</taxon>
        <taxon>Rhabditophora</taxon>
        <taxon>Macrostomorpha</taxon>
        <taxon>Macrostomida</taxon>
        <taxon>Macrostomidae</taxon>
        <taxon>Macrostomum</taxon>
    </lineage>
</organism>
<dbReference type="PROSITE" id="PS50950">
    <property type="entry name" value="ZF_THAP"/>
    <property type="match status" value="1"/>
</dbReference>
<gene>
    <name evidence="7" type="ORF">BOX15_Mlig019577g1</name>
</gene>
<accession>A0A267FWY4</accession>
<dbReference type="OrthoDB" id="6764673at2759"/>